<proteinExistence type="predicted"/>
<protein>
    <submittedName>
        <fullName evidence="1">Uncharacterized protein</fullName>
    </submittedName>
</protein>
<name>A0ABU1ZT02_9BURK</name>
<gene>
    <name evidence="1" type="ORF">J2X15_003265</name>
</gene>
<dbReference type="Pfam" id="PF16277">
    <property type="entry name" value="DUF4926"/>
    <property type="match status" value="1"/>
</dbReference>
<evidence type="ECO:0000313" key="1">
    <source>
        <dbReference type="EMBL" id="MDR7307960.1"/>
    </source>
</evidence>
<dbReference type="Proteomes" id="UP001268089">
    <property type="component" value="Unassembled WGS sequence"/>
</dbReference>
<accession>A0ABU1ZT02</accession>
<evidence type="ECO:0000313" key="2">
    <source>
        <dbReference type="Proteomes" id="UP001268089"/>
    </source>
</evidence>
<sequence length="195" mass="21895">MQLENRYPELEYFWKNYTRNQQKAVRRMQRDLLSKMQRTDFAPLTPAQHAALGKAATAQHGAVLDSLLDVVPPRPVPVLTTAQEAWLRGINCEAFSLENAVKLYANRVKPGATGVVVHTYKDGEAYEVEVLREDGNTLSVDTVTATELQEMARMEARDHVGDDALIARMQSTPDFGGGTLVELSAFVHRRRRSKK</sequence>
<dbReference type="InterPro" id="IPR032568">
    <property type="entry name" value="DUF4926"/>
</dbReference>
<organism evidence="1 2">
    <name type="scientific">Rhodoferax saidenbachensis</name>
    <dbReference type="NCBI Taxonomy" id="1484693"/>
    <lineage>
        <taxon>Bacteria</taxon>
        <taxon>Pseudomonadati</taxon>
        <taxon>Pseudomonadota</taxon>
        <taxon>Betaproteobacteria</taxon>
        <taxon>Burkholderiales</taxon>
        <taxon>Comamonadaceae</taxon>
        <taxon>Rhodoferax</taxon>
    </lineage>
</organism>
<dbReference type="EMBL" id="JAVDXO010000008">
    <property type="protein sequence ID" value="MDR7307960.1"/>
    <property type="molecule type" value="Genomic_DNA"/>
</dbReference>
<dbReference type="RefSeq" id="WP_310344624.1">
    <property type="nucleotide sequence ID" value="NZ_JAVDXO010000008.1"/>
</dbReference>
<comment type="caution">
    <text evidence="1">The sequence shown here is derived from an EMBL/GenBank/DDBJ whole genome shotgun (WGS) entry which is preliminary data.</text>
</comment>
<keyword evidence="2" id="KW-1185">Reference proteome</keyword>
<reference evidence="1 2" key="1">
    <citation type="submission" date="2023-07" db="EMBL/GenBank/DDBJ databases">
        <title>Sorghum-associated microbial communities from plants grown in Nebraska, USA.</title>
        <authorList>
            <person name="Schachtman D."/>
        </authorList>
    </citation>
    <scope>NUCLEOTIDE SEQUENCE [LARGE SCALE GENOMIC DNA]</scope>
    <source>
        <strain evidence="1 2">BE308</strain>
    </source>
</reference>